<proteinExistence type="predicted"/>
<sequence>MRTKNEIFDLLMGYLDMGIAMGFYTEEETKEIENLEKEYWIESEE</sequence>
<reference evidence="1" key="1">
    <citation type="journal article" date="2021" name="Proc. Natl. Acad. Sci. U.S.A.">
        <title>A Catalog of Tens of Thousands of Viruses from Human Metagenomes Reveals Hidden Associations with Chronic Diseases.</title>
        <authorList>
            <person name="Tisza M.J."/>
            <person name="Buck C.B."/>
        </authorList>
    </citation>
    <scope>NUCLEOTIDE SEQUENCE</scope>
    <source>
        <strain evidence="1">Ct2vX3</strain>
    </source>
</reference>
<accession>A0A8S5PYE1</accession>
<protein>
    <submittedName>
        <fullName evidence="1">Uncharacterized protein</fullName>
    </submittedName>
</protein>
<name>A0A8S5PYE1_9CAUD</name>
<evidence type="ECO:0000313" key="1">
    <source>
        <dbReference type="EMBL" id="DAE11625.1"/>
    </source>
</evidence>
<dbReference type="EMBL" id="BK015535">
    <property type="protein sequence ID" value="DAE11625.1"/>
    <property type="molecule type" value="Genomic_DNA"/>
</dbReference>
<organism evidence="1">
    <name type="scientific">Siphoviridae sp. ct2vX3</name>
    <dbReference type="NCBI Taxonomy" id="2825318"/>
    <lineage>
        <taxon>Viruses</taxon>
        <taxon>Duplodnaviria</taxon>
        <taxon>Heunggongvirae</taxon>
        <taxon>Uroviricota</taxon>
        <taxon>Caudoviricetes</taxon>
    </lineage>
</organism>